<dbReference type="Gene3D" id="3.60.10.10">
    <property type="entry name" value="Endonuclease/exonuclease/phosphatase"/>
    <property type="match status" value="1"/>
</dbReference>
<sequence>MSFLDEKMAEVDERFQIFSWNVNGVSQFLDFDTPKITSYFTSPSSSSVLTANDTSGGHNPLRKFLERHSWPEMLCLQEVKISPKDLATKRALEKAANDPGKRDGGPAYTAHFSLPTDRYNATGFGRKVHGVCTLIKTSLLPSSLIKEVNWDLEGRVLITEFSKWKLAVVNGYWVNGTSNPYHSSETGVVNGTRHDRKRHFHSLMLAEAKSYETKGWHVVLIGDMNIAPSLIDGHPNLRGGFEHVRNRKDFNEKFLSRNKDGMNGIDTFRYFHGGLRKYTYHGESAERWGENCDRVDLGIVSRSLVEKVRGALVGAEIWDSVEERGRSDHVPLSIILDVGRLEGADETYS</sequence>
<comment type="caution">
    <text evidence="9">The sequence shown here is derived from an EMBL/GenBank/DDBJ whole genome shotgun (WGS) entry which is preliminary data.</text>
</comment>
<dbReference type="GO" id="GO:0005634">
    <property type="term" value="C:nucleus"/>
    <property type="evidence" value="ECO:0007669"/>
    <property type="project" value="TreeGrafter"/>
</dbReference>
<organism evidence="9 10">
    <name type="scientific">Hyphodiscus hymeniophilus</name>
    <dbReference type="NCBI Taxonomy" id="353542"/>
    <lineage>
        <taxon>Eukaryota</taxon>
        <taxon>Fungi</taxon>
        <taxon>Dikarya</taxon>
        <taxon>Ascomycota</taxon>
        <taxon>Pezizomycotina</taxon>
        <taxon>Leotiomycetes</taxon>
        <taxon>Helotiales</taxon>
        <taxon>Hyphodiscaceae</taxon>
        <taxon>Hyphodiscus</taxon>
    </lineage>
</organism>
<evidence type="ECO:0000256" key="4">
    <source>
        <dbReference type="ARBA" id="ARBA00022842"/>
    </source>
</evidence>
<keyword evidence="2 6" id="KW-0479">Metal-binding</keyword>
<dbReference type="Proteomes" id="UP000785200">
    <property type="component" value="Unassembled WGS sequence"/>
</dbReference>
<keyword evidence="3" id="KW-0378">Hydrolase</keyword>
<feature type="binding site" evidence="6">
    <location>
        <position position="223"/>
    </location>
    <ligand>
        <name>Mg(2+)</name>
        <dbReference type="ChEBI" id="CHEBI:18420"/>
        <label>1</label>
    </ligand>
</feature>
<dbReference type="EMBL" id="VNKQ01000009">
    <property type="protein sequence ID" value="KAG0648966.1"/>
    <property type="molecule type" value="Genomic_DNA"/>
</dbReference>
<protein>
    <submittedName>
        <fullName evidence="9">Apurinic endonuclease-redox</fullName>
    </submittedName>
</protein>
<comment type="cofactor">
    <cofactor evidence="6">
        <name>Mg(2+)</name>
        <dbReference type="ChEBI" id="CHEBI:18420"/>
    </cofactor>
    <cofactor evidence="6">
        <name>Mn(2+)</name>
        <dbReference type="ChEBI" id="CHEBI:29035"/>
    </cofactor>
    <text evidence="6">Probably binds two magnesium or manganese ions per subunit.</text>
</comment>
<dbReference type="PROSITE" id="PS51435">
    <property type="entry name" value="AP_NUCLEASE_F1_4"/>
    <property type="match status" value="1"/>
</dbReference>
<dbReference type="OrthoDB" id="498125at2759"/>
<feature type="binding site" evidence="6">
    <location>
        <position position="21"/>
    </location>
    <ligand>
        <name>Mg(2+)</name>
        <dbReference type="ChEBI" id="CHEBI:18420"/>
        <label>1</label>
    </ligand>
</feature>
<feature type="site" description="Transition state stabilizer" evidence="7">
    <location>
        <position position="225"/>
    </location>
</feature>
<feature type="site" description="Interaction with DNA substrate" evidence="7">
    <location>
        <position position="329"/>
    </location>
</feature>
<feature type="domain" description="Endonuclease/exonuclease/phosphatase" evidence="8">
    <location>
        <begin position="19"/>
        <end position="267"/>
    </location>
</feature>
<feature type="binding site" evidence="6">
    <location>
        <position position="225"/>
    </location>
    <ligand>
        <name>Mg(2+)</name>
        <dbReference type="ChEBI" id="CHEBI:18420"/>
        <label>1</label>
    </ligand>
</feature>
<evidence type="ECO:0000256" key="2">
    <source>
        <dbReference type="ARBA" id="ARBA00022723"/>
    </source>
</evidence>
<evidence type="ECO:0000256" key="3">
    <source>
        <dbReference type="ARBA" id="ARBA00022801"/>
    </source>
</evidence>
<keyword evidence="9" id="KW-0540">Nuclease</keyword>
<dbReference type="GO" id="GO:0006284">
    <property type="term" value="P:base-excision repair"/>
    <property type="evidence" value="ECO:0007669"/>
    <property type="project" value="TreeGrafter"/>
</dbReference>
<dbReference type="GO" id="GO:0008081">
    <property type="term" value="F:phosphoric diester hydrolase activity"/>
    <property type="evidence" value="ECO:0007669"/>
    <property type="project" value="TreeGrafter"/>
</dbReference>
<keyword evidence="4 6" id="KW-0460">Magnesium</keyword>
<dbReference type="AlphaFoldDB" id="A0A9P6VIX7"/>
<evidence type="ECO:0000256" key="1">
    <source>
        <dbReference type="ARBA" id="ARBA00007092"/>
    </source>
</evidence>
<evidence type="ECO:0000313" key="9">
    <source>
        <dbReference type="EMBL" id="KAG0648966.1"/>
    </source>
</evidence>
<comment type="similarity">
    <text evidence="1">Belongs to the DNA repair enzymes AP/ExoA family.</text>
</comment>
<evidence type="ECO:0000256" key="6">
    <source>
        <dbReference type="PIRSR" id="PIRSR604808-2"/>
    </source>
</evidence>
<dbReference type="GO" id="GO:0008311">
    <property type="term" value="F:double-stranded DNA 3'-5' DNA exonuclease activity"/>
    <property type="evidence" value="ECO:0007669"/>
    <property type="project" value="TreeGrafter"/>
</dbReference>
<proteinExistence type="inferred from homology"/>
<evidence type="ECO:0000259" key="8">
    <source>
        <dbReference type="Pfam" id="PF03372"/>
    </source>
</evidence>
<feature type="binding site" evidence="6">
    <location>
        <position position="329"/>
    </location>
    <ligand>
        <name>Mg(2+)</name>
        <dbReference type="ChEBI" id="CHEBI:18420"/>
        <label>1</label>
    </ligand>
</feature>
<reference evidence="9" key="1">
    <citation type="submission" date="2019-07" db="EMBL/GenBank/DDBJ databases">
        <title>Hyphodiscus hymeniophilus genome sequencing and assembly.</title>
        <authorList>
            <person name="Kramer G."/>
            <person name="Nodwell J."/>
        </authorList>
    </citation>
    <scope>NUCLEOTIDE SEQUENCE</scope>
    <source>
        <strain evidence="9">ATCC 34498</strain>
    </source>
</reference>
<dbReference type="SUPFAM" id="SSF56219">
    <property type="entry name" value="DNase I-like"/>
    <property type="match status" value="1"/>
</dbReference>
<feature type="binding site" evidence="6">
    <location>
        <position position="78"/>
    </location>
    <ligand>
        <name>Mg(2+)</name>
        <dbReference type="ChEBI" id="CHEBI:18420"/>
        <label>1</label>
    </ligand>
</feature>
<evidence type="ECO:0000256" key="5">
    <source>
        <dbReference type="PIRSR" id="PIRSR604808-1"/>
    </source>
</evidence>
<dbReference type="PANTHER" id="PTHR22748:SF14">
    <property type="entry name" value="ENDONUCLEASE_EXONUCLEASE_PHOSPHATASE DOMAIN-CONTAINING PROTEIN"/>
    <property type="match status" value="1"/>
</dbReference>
<feature type="active site" description="Proton donor/acceptor" evidence="5">
    <location>
        <position position="223"/>
    </location>
</feature>
<keyword evidence="10" id="KW-1185">Reference proteome</keyword>
<evidence type="ECO:0000313" key="10">
    <source>
        <dbReference type="Proteomes" id="UP000785200"/>
    </source>
</evidence>
<keyword evidence="6" id="KW-0464">Manganese</keyword>
<keyword evidence="9" id="KW-0255">Endonuclease</keyword>
<accession>A0A9P6VIX7</accession>
<gene>
    <name evidence="9" type="ORF">D0Z07_4777</name>
</gene>
<feature type="active site" evidence="5">
    <location>
        <position position="172"/>
    </location>
</feature>
<feature type="binding site" evidence="6">
    <location>
        <position position="328"/>
    </location>
    <ligand>
        <name>Mg(2+)</name>
        <dbReference type="ChEBI" id="CHEBI:18420"/>
        <label>1</label>
    </ligand>
</feature>
<feature type="site" description="Important for catalytic activity" evidence="7">
    <location>
        <position position="296"/>
    </location>
</feature>
<dbReference type="PANTHER" id="PTHR22748">
    <property type="entry name" value="AP ENDONUCLEASE"/>
    <property type="match status" value="1"/>
</dbReference>
<dbReference type="GO" id="GO:0003906">
    <property type="term" value="F:DNA-(apurinic or apyrimidinic site) endonuclease activity"/>
    <property type="evidence" value="ECO:0007669"/>
    <property type="project" value="TreeGrafter"/>
</dbReference>
<dbReference type="InterPro" id="IPR004808">
    <property type="entry name" value="AP_endonuc_1"/>
</dbReference>
<dbReference type="Pfam" id="PF03372">
    <property type="entry name" value="Exo_endo_phos"/>
    <property type="match status" value="1"/>
</dbReference>
<feature type="active site" description="Proton acceptor" evidence="5">
    <location>
        <position position="329"/>
    </location>
</feature>
<evidence type="ECO:0000256" key="7">
    <source>
        <dbReference type="PIRSR" id="PIRSR604808-3"/>
    </source>
</evidence>
<dbReference type="GO" id="GO:0046872">
    <property type="term" value="F:metal ion binding"/>
    <property type="evidence" value="ECO:0007669"/>
    <property type="project" value="UniProtKB-KW"/>
</dbReference>
<dbReference type="InterPro" id="IPR005135">
    <property type="entry name" value="Endo/exonuclease/phosphatase"/>
</dbReference>
<dbReference type="InterPro" id="IPR036691">
    <property type="entry name" value="Endo/exonu/phosph_ase_sf"/>
</dbReference>
<name>A0A9P6VIX7_9HELO</name>